<organism evidence="3 4">
    <name type="scientific">Nepenthes gracilis</name>
    <name type="common">Slender pitcher plant</name>
    <dbReference type="NCBI Taxonomy" id="150966"/>
    <lineage>
        <taxon>Eukaryota</taxon>
        <taxon>Viridiplantae</taxon>
        <taxon>Streptophyta</taxon>
        <taxon>Embryophyta</taxon>
        <taxon>Tracheophyta</taxon>
        <taxon>Spermatophyta</taxon>
        <taxon>Magnoliopsida</taxon>
        <taxon>eudicotyledons</taxon>
        <taxon>Gunneridae</taxon>
        <taxon>Pentapetalae</taxon>
        <taxon>Caryophyllales</taxon>
        <taxon>Nepenthaceae</taxon>
        <taxon>Nepenthes</taxon>
    </lineage>
</organism>
<dbReference type="InterPro" id="IPR011990">
    <property type="entry name" value="TPR-like_helical_dom_sf"/>
</dbReference>
<dbReference type="SUPFAM" id="SSF48452">
    <property type="entry name" value="TPR-like"/>
    <property type="match status" value="3"/>
</dbReference>
<protein>
    <recommendedName>
        <fullName evidence="5">Kinesin light chain</fullName>
    </recommendedName>
</protein>
<dbReference type="PANTHER" id="PTHR46284">
    <property type="entry name" value="PROTEIN KINESIN LIGHT CHAIN-RELATED 3"/>
    <property type="match status" value="1"/>
</dbReference>
<feature type="repeat" description="TPR" evidence="1">
    <location>
        <begin position="404"/>
        <end position="437"/>
    </location>
</feature>
<dbReference type="InterPro" id="IPR019734">
    <property type="entry name" value="TPR_rpt"/>
</dbReference>
<dbReference type="Pfam" id="PF13176">
    <property type="entry name" value="TPR_7"/>
    <property type="match status" value="1"/>
</dbReference>
<dbReference type="EMBL" id="BSYO01000029">
    <property type="protein sequence ID" value="GMH25641.1"/>
    <property type="molecule type" value="Genomic_DNA"/>
</dbReference>
<feature type="compositionally biased region" description="Basic and acidic residues" evidence="2">
    <location>
        <begin position="110"/>
        <end position="132"/>
    </location>
</feature>
<feature type="compositionally biased region" description="Polar residues" evidence="2">
    <location>
        <begin position="28"/>
        <end position="45"/>
    </location>
</feature>
<feature type="region of interest" description="Disordered" evidence="2">
    <location>
        <begin position="110"/>
        <end position="191"/>
    </location>
</feature>
<evidence type="ECO:0000256" key="1">
    <source>
        <dbReference type="PROSITE-ProRule" id="PRU00339"/>
    </source>
</evidence>
<gene>
    <name evidence="3" type="ORF">Nepgr_027484</name>
</gene>
<feature type="compositionally biased region" description="Basic and acidic residues" evidence="2">
    <location>
        <begin position="1"/>
        <end position="14"/>
    </location>
</feature>
<dbReference type="Pfam" id="PF13424">
    <property type="entry name" value="TPR_12"/>
    <property type="match status" value="2"/>
</dbReference>
<dbReference type="PROSITE" id="PS50005">
    <property type="entry name" value="TPR"/>
    <property type="match status" value="1"/>
</dbReference>
<dbReference type="Pfam" id="PF13181">
    <property type="entry name" value="TPR_8"/>
    <property type="match status" value="1"/>
</dbReference>
<feature type="region of interest" description="Disordered" evidence="2">
    <location>
        <begin position="1"/>
        <end position="45"/>
    </location>
</feature>
<comment type="caution">
    <text evidence="3">The sequence shown here is derived from an EMBL/GenBank/DDBJ whole genome shotgun (WGS) entry which is preliminary data.</text>
</comment>
<sequence>MPGLKMDEEVHRESASNLSGRMIHFKRNFSQNESPRSPLSAQSRGSDSIDLAIDLAIDESIDQLYHNICEMQSSDQSPSMRSFTTFGNESRIDAELNRLVGGEQIREAEEALKGRYSTSEKENQNASKEKLGKAINGRQAAIAMSIPSKTKRSKEAGKPPIGRRNAKISKRSNLGSSSDEENNPKAEDNSDLGPYLLKRAMNIISSGDNLKKAFEFALRAKKSFEKCSIGKCNLDFVMCLQILASIYCSSGQYNQAIPLLEKAIEIPYIEAGQNHALAKFAGCMQLGDIYALKGQIENSLAFYLSGLDIQRQVLGGKDSRFGKTCRYVAEAHVEALQLDEAEKLCKMALGIHKETGPPMSIEEASDRRLMGLIYDSKGDHEAALEHYVLASMALTANGLETDKAAVDCSIGDAYLSLARYDEAIFSYQKALGVLKSSKGENHPEIASVYVRLSELYNKIGKFSESKSYRDNAFRIYTRSPPRVPLEEIATGLFNLAAIYESMQELEQALGLLQMALEAYSSSWHGQRSTIACLEAQMGALSYMLGRYSDSYKSFKRAISKFKACGETRSALCGIALNQMGLACVQLCCITEAAELFEEGRSVMEKEFGPHHPHTLGVYSNLAGVYDALGRWDDAAEILEFVVGIREEKLGTADPIVADEKQRLAALLKEAGRAVRKKSRSLETLFEKNSPTITKNRFGVNMISRQVLMI</sequence>
<accession>A0AAD3TBF4</accession>
<name>A0AAD3TBF4_NEPGR</name>
<dbReference type="AlphaFoldDB" id="A0AAD3TBF4"/>
<keyword evidence="1" id="KW-0802">TPR repeat</keyword>
<dbReference type="Gene3D" id="1.25.40.10">
    <property type="entry name" value="Tetratricopeptide repeat domain"/>
    <property type="match status" value="4"/>
</dbReference>
<keyword evidence="4" id="KW-1185">Reference proteome</keyword>
<evidence type="ECO:0008006" key="5">
    <source>
        <dbReference type="Google" id="ProtNLM"/>
    </source>
</evidence>
<dbReference type="PANTHER" id="PTHR46284:SF1">
    <property type="entry name" value="PROTEIN KINESIN LIGHT CHAIN-RELATED 2"/>
    <property type="match status" value="1"/>
</dbReference>
<evidence type="ECO:0000313" key="3">
    <source>
        <dbReference type="EMBL" id="GMH25641.1"/>
    </source>
</evidence>
<evidence type="ECO:0000256" key="2">
    <source>
        <dbReference type="SAM" id="MobiDB-lite"/>
    </source>
</evidence>
<dbReference type="SMART" id="SM00028">
    <property type="entry name" value="TPR"/>
    <property type="match status" value="10"/>
</dbReference>
<evidence type="ECO:0000313" key="4">
    <source>
        <dbReference type="Proteomes" id="UP001279734"/>
    </source>
</evidence>
<reference evidence="3" key="1">
    <citation type="submission" date="2023-05" db="EMBL/GenBank/DDBJ databases">
        <title>Nepenthes gracilis genome sequencing.</title>
        <authorList>
            <person name="Fukushima K."/>
        </authorList>
    </citation>
    <scope>NUCLEOTIDE SEQUENCE</scope>
    <source>
        <strain evidence="3">SING2019-196</strain>
    </source>
</reference>
<dbReference type="Proteomes" id="UP001279734">
    <property type="component" value="Unassembled WGS sequence"/>
</dbReference>
<proteinExistence type="predicted"/>